<evidence type="ECO:0000313" key="1">
    <source>
        <dbReference type="EMBL" id="RMV71063.1"/>
    </source>
</evidence>
<comment type="caution">
    <text evidence="1">The sequence shown here is derived from an EMBL/GenBank/DDBJ whole genome shotgun (WGS) entry which is preliminary data.</text>
</comment>
<name>A0A3M6ES26_9PSED</name>
<organism evidence="1 2">
    <name type="scientific">Pseudomonas caricapapayae</name>
    <dbReference type="NCBI Taxonomy" id="46678"/>
    <lineage>
        <taxon>Bacteria</taxon>
        <taxon>Pseudomonadati</taxon>
        <taxon>Pseudomonadota</taxon>
        <taxon>Gammaproteobacteria</taxon>
        <taxon>Pseudomonadales</taxon>
        <taxon>Pseudomonadaceae</taxon>
        <taxon>Pseudomonas</taxon>
    </lineage>
</organism>
<dbReference type="Proteomes" id="UP000269872">
    <property type="component" value="Unassembled WGS sequence"/>
</dbReference>
<gene>
    <name evidence="1" type="ORF">ALP05_200149</name>
</gene>
<protein>
    <submittedName>
        <fullName evidence="1">Uncharacterized protein</fullName>
    </submittedName>
</protein>
<accession>A0A3M6ES26</accession>
<proteinExistence type="predicted"/>
<dbReference type="AlphaFoldDB" id="A0A3M6ES26"/>
<sequence length="348" mass="39655">MQHVVITGSWRLRVGEPETMLDLNIIPVEAPEDFDGLITLIDLRPYGLDNLACRDVPLALASLEGDTLHLKALLMRQEIHVCQFYSPPALPSCDKDLIPEVLARAFRQWHLTTNNFECCFFEAPPGAAFVRCFETDLPVHYAAEVVVEHLDTLQWPRFYLHLGSELSSIRSRRSVYRCALSNDFLTVERGCRRKKDDINSLGLRIEVFSHIGNDWVRSDIIESLSDDVEKELSQLPNEGNRYNLFKYSHDMYVRGSRVGVESAMSGGIYELEFCVFQLECPLRSHGHDELAARNVIIRHVGGRRLFDIANIRSDMNSLSRLLIKTLDVDSSPLSAGLSDWKWSHLDIL</sequence>
<dbReference type="EMBL" id="RBUY01000171">
    <property type="protein sequence ID" value="RMV71063.1"/>
    <property type="molecule type" value="Genomic_DNA"/>
</dbReference>
<reference evidence="1 2" key="1">
    <citation type="submission" date="2018-08" db="EMBL/GenBank/DDBJ databases">
        <title>Recombination of ecologically and evolutionarily significant loci maintains genetic cohesion in the Pseudomonas syringae species complex.</title>
        <authorList>
            <person name="Dillon M."/>
            <person name="Thakur S."/>
            <person name="Almeida R.N.D."/>
            <person name="Weir B.S."/>
            <person name="Guttman D.S."/>
        </authorList>
    </citation>
    <scope>NUCLEOTIDE SEQUENCE [LARGE SCALE GENOMIC DNA]</scope>
    <source>
        <strain evidence="1 2">ICMP 7496</strain>
    </source>
</reference>
<evidence type="ECO:0000313" key="2">
    <source>
        <dbReference type="Proteomes" id="UP000269872"/>
    </source>
</evidence>